<evidence type="ECO:0000256" key="1">
    <source>
        <dbReference type="SAM" id="MobiDB-lite"/>
    </source>
</evidence>
<name>A0A915HZ72_ROMCU</name>
<dbReference type="WBParaSite" id="nRc.2.0.1.t06566-RA">
    <property type="protein sequence ID" value="nRc.2.0.1.t06566-RA"/>
    <property type="gene ID" value="nRc.2.0.1.g06566"/>
</dbReference>
<dbReference type="Proteomes" id="UP000887565">
    <property type="component" value="Unplaced"/>
</dbReference>
<proteinExistence type="predicted"/>
<evidence type="ECO:0000313" key="3">
    <source>
        <dbReference type="WBParaSite" id="nRc.2.0.1.t06566-RA"/>
    </source>
</evidence>
<sequence>MLSLNFFAQCAALNFHEFQTPFVRRIAQSFQLFNHQVHGRLSAAHTLGHVWRSSDVYDMRDRRAKCSTKKLNSPTHRTSSKIKQGKLRKRTSDLHKIRRITHVILDIPLKKENNS</sequence>
<organism evidence="2 3">
    <name type="scientific">Romanomermis culicivorax</name>
    <name type="common">Nematode worm</name>
    <dbReference type="NCBI Taxonomy" id="13658"/>
    <lineage>
        <taxon>Eukaryota</taxon>
        <taxon>Metazoa</taxon>
        <taxon>Ecdysozoa</taxon>
        <taxon>Nematoda</taxon>
        <taxon>Enoplea</taxon>
        <taxon>Dorylaimia</taxon>
        <taxon>Mermithida</taxon>
        <taxon>Mermithoidea</taxon>
        <taxon>Mermithidae</taxon>
        <taxon>Romanomermis</taxon>
    </lineage>
</organism>
<protein>
    <submittedName>
        <fullName evidence="3">Uncharacterized protein</fullName>
    </submittedName>
</protein>
<reference evidence="3" key="1">
    <citation type="submission" date="2022-11" db="UniProtKB">
        <authorList>
            <consortium name="WormBaseParasite"/>
        </authorList>
    </citation>
    <scope>IDENTIFICATION</scope>
</reference>
<accession>A0A915HZ72</accession>
<dbReference type="AlphaFoldDB" id="A0A915HZ72"/>
<feature type="region of interest" description="Disordered" evidence="1">
    <location>
        <begin position="65"/>
        <end position="91"/>
    </location>
</feature>
<feature type="compositionally biased region" description="Basic residues" evidence="1">
    <location>
        <begin position="78"/>
        <end position="89"/>
    </location>
</feature>
<keyword evidence="2" id="KW-1185">Reference proteome</keyword>
<evidence type="ECO:0000313" key="2">
    <source>
        <dbReference type="Proteomes" id="UP000887565"/>
    </source>
</evidence>